<reference evidence="1" key="1">
    <citation type="submission" date="2020-10" db="EMBL/GenBank/DDBJ databases">
        <authorList>
            <person name="Gilroy R."/>
        </authorList>
    </citation>
    <scope>NUCLEOTIDE SEQUENCE</scope>
    <source>
        <strain evidence="1">11300</strain>
    </source>
</reference>
<dbReference type="Pfam" id="PF10704">
    <property type="entry name" value="DUF2508"/>
    <property type="match status" value="1"/>
</dbReference>
<reference evidence="1" key="2">
    <citation type="journal article" date="2021" name="PeerJ">
        <title>Extensive microbial diversity within the chicken gut microbiome revealed by metagenomics and culture.</title>
        <authorList>
            <person name="Gilroy R."/>
            <person name="Ravi A."/>
            <person name="Getino M."/>
            <person name="Pursley I."/>
            <person name="Horton D.L."/>
            <person name="Alikhan N.F."/>
            <person name="Baker D."/>
            <person name="Gharbi K."/>
            <person name="Hall N."/>
            <person name="Watson M."/>
            <person name="Adriaenssens E.M."/>
            <person name="Foster-Nyarko E."/>
            <person name="Jarju S."/>
            <person name="Secka A."/>
            <person name="Antonio M."/>
            <person name="Oren A."/>
            <person name="Chaudhuri R.R."/>
            <person name="La Ragione R."/>
            <person name="Hildebrand F."/>
            <person name="Pallen M.J."/>
        </authorList>
    </citation>
    <scope>NUCLEOTIDE SEQUENCE</scope>
    <source>
        <strain evidence="1">11300</strain>
    </source>
</reference>
<gene>
    <name evidence="1" type="ORF">IAD16_04130</name>
</gene>
<proteinExistence type="predicted"/>
<accession>A0A9D1I3J1</accession>
<name>A0A9D1I3J1_9FIRM</name>
<evidence type="ECO:0000313" key="1">
    <source>
        <dbReference type="EMBL" id="HIU27544.1"/>
    </source>
</evidence>
<protein>
    <submittedName>
        <fullName evidence="1">DUF2508 family protein</fullName>
    </submittedName>
</protein>
<organism evidence="1 2">
    <name type="scientific">Candidatus Fimisoma avicola</name>
    <dbReference type="NCBI Taxonomy" id="2840826"/>
    <lineage>
        <taxon>Bacteria</taxon>
        <taxon>Bacillati</taxon>
        <taxon>Bacillota</taxon>
        <taxon>Clostridia</taxon>
        <taxon>Eubacteriales</taxon>
        <taxon>Candidatus Fimisoma</taxon>
    </lineage>
</organism>
<evidence type="ECO:0000313" key="2">
    <source>
        <dbReference type="Proteomes" id="UP000824091"/>
    </source>
</evidence>
<dbReference type="Proteomes" id="UP000824091">
    <property type="component" value="Unassembled WGS sequence"/>
</dbReference>
<comment type="caution">
    <text evidence="1">The sequence shown here is derived from an EMBL/GenBank/DDBJ whole genome shotgun (WGS) entry which is preliminary data.</text>
</comment>
<sequence length="91" mass="10369">MSISLKEKLFKGPPFIVERARGSNALKAGYTEEDKLYVSIDQARYDLEVAVRTFNELTDDKAVDYASYNLLAARARYSYLLKLAKEKNLSL</sequence>
<dbReference type="AlphaFoldDB" id="A0A9D1I3J1"/>
<dbReference type="EMBL" id="DVMO01000060">
    <property type="protein sequence ID" value="HIU27544.1"/>
    <property type="molecule type" value="Genomic_DNA"/>
</dbReference>
<dbReference type="InterPro" id="IPR019644">
    <property type="entry name" value="DUF2508"/>
</dbReference>